<reference evidence="2" key="2">
    <citation type="submission" date="2015-01" db="EMBL/GenBank/DDBJ databases">
        <title>Evolutionary Origins and Diversification of the Mycorrhizal Mutualists.</title>
        <authorList>
            <consortium name="DOE Joint Genome Institute"/>
            <consortium name="Mycorrhizal Genomics Consortium"/>
            <person name="Kohler A."/>
            <person name="Kuo A."/>
            <person name="Nagy L.G."/>
            <person name="Floudas D."/>
            <person name="Copeland A."/>
            <person name="Barry K.W."/>
            <person name="Cichocki N."/>
            <person name="Veneault-Fourrey C."/>
            <person name="LaButti K."/>
            <person name="Lindquist E.A."/>
            <person name="Lipzen A."/>
            <person name="Lundell T."/>
            <person name="Morin E."/>
            <person name="Murat C."/>
            <person name="Riley R."/>
            <person name="Ohm R."/>
            <person name="Sun H."/>
            <person name="Tunlid A."/>
            <person name="Henrissat B."/>
            <person name="Grigoriev I.V."/>
            <person name="Hibbett D.S."/>
            <person name="Martin F."/>
        </authorList>
    </citation>
    <scope>NUCLEOTIDE SEQUENCE [LARGE SCALE GENOMIC DNA]</scope>
    <source>
        <strain evidence="2">Ve08.2h10</strain>
    </source>
</reference>
<evidence type="ECO:0000313" key="2">
    <source>
        <dbReference type="Proteomes" id="UP000054538"/>
    </source>
</evidence>
<accession>A0A0D0CQ24</accession>
<dbReference type="EMBL" id="KN830300">
    <property type="protein sequence ID" value="KIK72916.1"/>
    <property type="molecule type" value="Genomic_DNA"/>
</dbReference>
<proteinExistence type="predicted"/>
<evidence type="ECO:0000313" key="1">
    <source>
        <dbReference type="EMBL" id="KIK72916.1"/>
    </source>
</evidence>
<protein>
    <submittedName>
        <fullName evidence="1">Uncharacterized protein</fullName>
    </submittedName>
</protein>
<dbReference type="InParanoid" id="A0A0D0CQ24"/>
<dbReference type="AlphaFoldDB" id="A0A0D0CQ24"/>
<reference evidence="1 2" key="1">
    <citation type="submission" date="2014-04" db="EMBL/GenBank/DDBJ databases">
        <authorList>
            <consortium name="DOE Joint Genome Institute"/>
            <person name="Kuo A."/>
            <person name="Kohler A."/>
            <person name="Jargeat P."/>
            <person name="Nagy L.G."/>
            <person name="Floudas D."/>
            <person name="Copeland A."/>
            <person name="Barry K.W."/>
            <person name="Cichocki N."/>
            <person name="Veneault-Fourrey C."/>
            <person name="LaButti K."/>
            <person name="Lindquist E.A."/>
            <person name="Lipzen A."/>
            <person name="Lundell T."/>
            <person name="Morin E."/>
            <person name="Murat C."/>
            <person name="Sun H."/>
            <person name="Tunlid A."/>
            <person name="Henrissat B."/>
            <person name="Grigoriev I.V."/>
            <person name="Hibbett D.S."/>
            <person name="Martin F."/>
            <person name="Nordberg H.P."/>
            <person name="Cantor M.N."/>
            <person name="Hua S.X."/>
        </authorList>
    </citation>
    <scope>NUCLEOTIDE SEQUENCE [LARGE SCALE GENOMIC DNA]</scope>
    <source>
        <strain evidence="1 2">Ve08.2h10</strain>
    </source>
</reference>
<dbReference type="Proteomes" id="UP000054538">
    <property type="component" value="Unassembled WGS sequence"/>
</dbReference>
<keyword evidence="2" id="KW-1185">Reference proteome</keyword>
<sequence>MSEGGWLLHIKILLQNASLKGMSVEHDEGNHRLCQSACLNLQYKWSALKDDLELPDSGLSDLEWGYVTLGPTKIDPKNSPATC</sequence>
<dbReference type="HOGENOM" id="CLU_2543270_0_0_1"/>
<organism evidence="1 2">
    <name type="scientific">Paxillus rubicundulus Ve08.2h10</name>
    <dbReference type="NCBI Taxonomy" id="930991"/>
    <lineage>
        <taxon>Eukaryota</taxon>
        <taxon>Fungi</taxon>
        <taxon>Dikarya</taxon>
        <taxon>Basidiomycota</taxon>
        <taxon>Agaricomycotina</taxon>
        <taxon>Agaricomycetes</taxon>
        <taxon>Agaricomycetidae</taxon>
        <taxon>Boletales</taxon>
        <taxon>Paxilineae</taxon>
        <taxon>Paxillaceae</taxon>
        <taxon>Paxillus</taxon>
    </lineage>
</organism>
<gene>
    <name evidence="1" type="ORF">PAXRUDRAFT_21440</name>
</gene>
<name>A0A0D0CQ24_9AGAM</name>